<gene>
    <name evidence="1" type="ORF">PCOR1329_LOCUS39235</name>
</gene>
<accession>A0ABN9TIG9</accession>
<sequence length="119" mass="13288">MPNFASHVQPHGGNFKNLGAEFDPALATFYAAQKMPTEASWVLKALLRTGRFYSTKDMVRLYKCHVRSFIEGATIAIFHAADAALKMIDDVQSESLDHVSLTDEEALCDFNLVPLKMRP</sequence>
<proteinExistence type="predicted"/>
<evidence type="ECO:0000313" key="2">
    <source>
        <dbReference type="Proteomes" id="UP001189429"/>
    </source>
</evidence>
<evidence type="ECO:0000313" key="1">
    <source>
        <dbReference type="EMBL" id="CAK0845435.1"/>
    </source>
</evidence>
<reference evidence="1" key="1">
    <citation type="submission" date="2023-10" db="EMBL/GenBank/DDBJ databases">
        <authorList>
            <person name="Chen Y."/>
            <person name="Shah S."/>
            <person name="Dougan E. K."/>
            <person name="Thang M."/>
            <person name="Chan C."/>
        </authorList>
    </citation>
    <scope>NUCLEOTIDE SEQUENCE [LARGE SCALE GENOMIC DNA]</scope>
</reference>
<name>A0ABN9TIG9_9DINO</name>
<comment type="caution">
    <text evidence="1">The sequence shown here is derived from an EMBL/GenBank/DDBJ whole genome shotgun (WGS) entry which is preliminary data.</text>
</comment>
<dbReference type="Proteomes" id="UP001189429">
    <property type="component" value="Unassembled WGS sequence"/>
</dbReference>
<keyword evidence="2" id="KW-1185">Reference proteome</keyword>
<protein>
    <submittedName>
        <fullName evidence="1">Uncharacterized protein</fullName>
    </submittedName>
</protein>
<dbReference type="EMBL" id="CAUYUJ010014738">
    <property type="protein sequence ID" value="CAK0845435.1"/>
    <property type="molecule type" value="Genomic_DNA"/>
</dbReference>
<organism evidence="1 2">
    <name type="scientific">Prorocentrum cordatum</name>
    <dbReference type="NCBI Taxonomy" id="2364126"/>
    <lineage>
        <taxon>Eukaryota</taxon>
        <taxon>Sar</taxon>
        <taxon>Alveolata</taxon>
        <taxon>Dinophyceae</taxon>
        <taxon>Prorocentrales</taxon>
        <taxon>Prorocentraceae</taxon>
        <taxon>Prorocentrum</taxon>
    </lineage>
</organism>